<keyword evidence="2" id="KW-1185">Reference proteome</keyword>
<organism evidence="1 2">
    <name type="scientific">Hericium alpestre</name>
    <dbReference type="NCBI Taxonomy" id="135208"/>
    <lineage>
        <taxon>Eukaryota</taxon>
        <taxon>Fungi</taxon>
        <taxon>Dikarya</taxon>
        <taxon>Basidiomycota</taxon>
        <taxon>Agaricomycotina</taxon>
        <taxon>Agaricomycetes</taxon>
        <taxon>Russulales</taxon>
        <taxon>Hericiaceae</taxon>
        <taxon>Hericium</taxon>
    </lineage>
</organism>
<dbReference type="Proteomes" id="UP000298061">
    <property type="component" value="Unassembled WGS sequence"/>
</dbReference>
<evidence type="ECO:0000313" key="1">
    <source>
        <dbReference type="EMBL" id="TFY80180.1"/>
    </source>
</evidence>
<proteinExistence type="predicted"/>
<comment type="caution">
    <text evidence="1">The sequence shown here is derived from an EMBL/GenBank/DDBJ whole genome shotgun (WGS) entry which is preliminary data.</text>
</comment>
<protein>
    <submittedName>
        <fullName evidence="1">Uncharacterized protein</fullName>
    </submittedName>
</protein>
<evidence type="ECO:0000313" key="2">
    <source>
        <dbReference type="Proteomes" id="UP000298061"/>
    </source>
</evidence>
<name>A0A4Z0A144_9AGAM</name>
<dbReference type="AlphaFoldDB" id="A0A4Z0A144"/>
<dbReference type="OrthoDB" id="2750929at2759"/>
<reference evidence="1 2" key="1">
    <citation type="submission" date="2019-02" db="EMBL/GenBank/DDBJ databases">
        <title>Genome sequencing of the rare red list fungi Hericium alpestre (H. flagellum).</title>
        <authorList>
            <person name="Buettner E."/>
            <person name="Kellner H."/>
        </authorList>
    </citation>
    <scope>NUCLEOTIDE SEQUENCE [LARGE SCALE GENOMIC DNA]</scope>
    <source>
        <strain evidence="1 2">DSM 108284</strain>
    </source>
</reference>
<sequence>MPFPAGAKGFLYYHANMRNPLESQVRFRVTEDNDPASFSRGHDLVYDKGYVWHLRLAHIVSHRRQGPLLRLLVHDGLVDEQTINTNDARNPDMRHQRIKRSVNSLSEPFVLKLSLLRPYVTAFVAGRTHKFMVAPPQVFHREKLYDEGTVLVRLERSTLPEHAGRRRVVFRLLKILETPKQVSDPDLDADTTFPAEGELFTKYDRVWYKDVDKMEALRALYDADDGQE</sequence>
<accession>A0A4Z0A144</accession>
<gene>
    <name evidence="1" type="ORF">EWM64_g3834</name>
</gene>
<dbReference type="EMBL" id="SFCI01000379">
    <property type="protein sequence ID" value="TFY80180.1"/>
    <property type="molecule type" value="Genomic_DNA"/>
</dbReference>